<evidence type="ECO:0008006" key="4">
    <source>
        <dbReference type="Google" id="ProtNLM"/>
    </source>
</evidence>
<organism evidence="2 3">
    <name type="scientific">Pseudoteredinibacter isoporae</name>
    <dbReference type="NCBI Taxonomy" id="570281"/>
    <lineage>
        <taxon>Bacteria</taxon>
        <taxon>Pseudomonadati</taxon>
        <taxon>Pseudomonadota</taxon>
        <taxon>Gammaproteobacteria</taxon>
        <taxon>Cellvibrionales</taxon>
        <taxon>Cellvibrionaceae</taxon>
        <taxon>Pseudoteredinibacter</taxon>
    </lineage>
</organism>
<dbReference type="InterPro" id="IPR021306">
    <property type="entry name" value="DUF2878"/>
</dbReference>
<dbReference type="RefSeq" id="WP_166843967.1">
    <property type="nucleotide sequence ID" value="NZ_JAAONY010000003.1"/>
</dbReference>
<dbReference type="Proteomes" id="UP000528457">
    <property type="component" value="Unassembled WGS sequence"/>
</dbReference>
<dbReference type="Pfam" id="PF11086">
    <property type="entry name" value="DUF2878"/>
    <property type="match status" value="1"/>
</dbReference>
<keyword evidence="1" id="KW-0472">Membrane</keyword>
<gene>
    <name evidence="2" type="ORF">HNR48_003333</name>
</gene>
<keyword evidence="1" id="KW-0812">Transmembrane</keyword>
<feature type="transmembrane region" description="Helical" evidence="1">
    <location>
        <begin position="113"/>
        <end position="133"/>
    </location>
</feature>
<feature type="transmembrane region" description="Helical" evidence="1">
    <location>
        <begin position="53"/>
        <end position="71"/>
    </location>
</feature>
<feature type="transmembrane region" description="Helical" evidence="1">
    <location>
        <begin position="139"/>
        <end position="160"/>
    </location>
</feature>
<keyword evidence="3" id="KW-1185">Reference proteome</keyword>
<evidence type="ECO:0000256" key="1">
    <source>
        <dbReference type="SAM" id="Phobius"/>
    </source>
</evidence>
<evidence type="ECO:0000313" key="3">
    <source>
        <dbReference type="Proteomes" id="UP000528457"/>
    </source>
</evidence>
<dbReference type="AlphaFoldDB" id="A0A7X0JX54"/>
<dbReference type="InParanoid" id="A0A7X0JX54"/>
<feature type="transmembrane region" description="Helical" evidence="1">
    <location>
        <begin position="20"/>
        <end position="41"/>
    </location>
</feature>
<dbReference type="EMBL" id="JACHHT010000003">
    <property type="protein sequence ID" value="MBB6523031.1"/>
    <property type="molecule type" value="Genomic_DNA"/>
</dbReference>
<accession>A0A7X0JX54</accession>
<reference evidence="2 3" key="1">
    <citation type="submission" date="2020-08" db="EMBL/GenBank/DDBJ databases">
        <title>Genomic Encyclopedia of Type Strains, Phase IV (KMG-IV): sequencing the most valuable type-strain genomes for metagenomic binning, comparative biology and taxonomic classification.</title>
        <authorList>
            <person name="Goeker M."/>
        </authorList>
    </citation>
    <scope>NUCLEOTIDE SEQUENCE [LARGE SCALE GENOMIC DNA]</scope>
    <source>
        <strain evidence="2 3">DSM 22368</strain>
    </source>
</reference>
<name>A0A7X0JX54_9GAMM</name>
<sequence>MSIPNNPIWFVANLAGFQLSWWTLVLYGNSAIPLALGLLALHFAFVAEKLLELRIIAVVAMTGIIIDSTLTQLSVWQFTPKPIAAPIWLCALWLSFAATLRHSLKPLWEYRRWWPLLGAFGGTSSYLGAYKLGAVSLGYNVLATAVICAALWALIFPLALHICERSEREEQPHAA</sequence>
<feature type="transmembrane region" description="Helical" evidence="1">
    <location>
        <begin position="83"/>
        <end position="101"/>
    </location>
</feature>
<comment type="caution">
    <text evidence="2">The sequence shown here is derived from an EMBL/GenBank/DDBJ whole genome shotgun (WGS) entry which is preliminary data.</text>
</comment>
<keyword evidence="1" id="KW-1133">Transmembrane helix</keyword>
<proteinExistence type="predicted"/>
<protein>
    <recommendedName>
        <fullName evidence="4">DUF2878 domain-containing protein</fullName>
    </recommendedName>
</protein>
<evidence type="ECO:0000313" key="2">
    <source>
        <dbReference type="EMBL" id="MBB6523031.1"/>
    </source>
</evidence>